<evidence type="ECO:0000256" key="1">
    <source>
        <dbReference type="SAM" id="MobiDB-lite"/>
    </source>
</evidence>
<reference evidence="2 3" key="1">
    <citation type="journal article" date="2013" name="BMC Genomics">
        <title>The genome and transcriptome of the pine saprophyte Ophiostoma piceae, and a comparison with the bark beetle-associated pine pathogen Grosmannia clavigera.</title>
        <authorList>
            <person name="Haridas S."/>
            <person name="Wang Y."/>
            <person name="Lim L."/>
            <person name="Massoumi Alamouti S."/>
            <person name="Jackman S."/>
            <person name="Docking R."/>
            <person name="Robertson G."/>
            <person name="Birol I."/>
            <person name="Bohlmann J."/>
            <person name="Breuil C."/>
        </authorList>
    </citation>
    <scope>NUCLEOTIDE SEQUENCE [LARGE SCALE GENOMIC DNA]</scope>
    <source>
        <strain evidence="2 3">UAMH 11346</strain>
    </source>
</reference>
<accession>S3CDD7</accession>
<feature type="compositionally biased region" description="Low complexity" evidence="1">
    <location>
        <begin position="457"/>
        <end position="472"/>
    </location>
</feature>
<dbReference type="HOGENOM" id="CLU_351631_0_0_1"/>
<protein>
    <submittedName>
        <fullName evidence="2">Uncharacterized protein</fullName>
    </submittedName>
</protein>
<name>S3CDD7_OPHP1</name>
<dbReference type="AlphaFoldDB" id="S3CDD7"/>
<feature type="region of interest" description="Disordered" evidence="1">
    <location>
        <begin position="406"/>
        <end position="506"/>
    </location>
</feature>
<organism evidence="2 3">
    <name type="scientific">Ophiostoma piceae (strain UAMH 11346)</name>
    <name type="common">Sap stain fungus</name>
    <dbReference type="NCBI Taxonomy" id="1262450"/>
    <lineage>
        <taxon>Eukaryota</taxon>
        <taxon>Fungi</taxon>
        <taxon>Dikarya</taxon>
        <taxon>Ascomycota</taxon>
        <taxon>Pezizomycotina</taxon>
        <taxon>Sordariomycetes</taxon>
        <taxon>Sordariomycetidae</taxon>
        <taxon>Ophiostomatales</taxon>
        <taxon>Ophiostomataceae</taxon>
        <taxon>Ophiostoma</taxon>
    </lineage>
</organism>
<dbReference type="STRING" id="1262450.S3CDD7"/>
<sequence length="800" mass="85921">MDNNDVGLAAELGHYLQSLDEPKRKLLFACLDCIKAQPSPQDGPLPPNILEVSAFVMSHTSGVDKDTIVKAAAALQAWNKPAIPLGYHIPSSVRAQKKDAPLQGTPLLDGKAISWSDRLKEKAINTGGDSCALSLIRNYEEACQMFSEYASLEFKTVPDNNAADFPFDEAKQRELVTLIYEAIIDMSDILERKPPISLKKANTSSSSVAGDGASFNGSTSSRSPEQSEDPFAASSPPRPVKDTISVSKVKGLSRIEVWLLSWMILFTTHDIHRGRLPFLHWSKTDWGWESSFATFRERLDAVITTLRRSKAAVCSLLESDYKSRLEAHPIREYRRKENNRSQNAERNAQVFVGRHTISTGKVKRNDDGSLCDMEGNIVAPGDADHSGLIEQTLKLCQVGGRVAKSKRDSFECEDAGQPQQDRAQDRNAKHGDRAQQVSSKKRAKKTRTETAIMAAESSNNGSSTSGMTFGFNPATSSASMPKTLAPKPASKPASTTSEPASHASSATAYLHTAPPPEFDWNDDNLIRNLSMYRTSSPGTSPSEVLGLMPSVEGFNDVSIKSDEEPAGDDTDTAAHLPTPSPELLPLTTVPSLLALTKAEPTYPMTPEELPQNESAGDAAVAAVPGLDADISLSSMPYGNIHYAPPGQHLGSFDGMYHSYIYRNSTLPASSSLYNMGIAGSVDAMNAISNCGFLQPYSAGFQPMTSFGSIGSATLDNANTMDDGAATMPAADSCLHGINDTYGTNSSLLFNAVFPQGGIWGVDNAAQGHGQQSRFSLIGTDAASDGDVHDGRGDANMNEAD</sequence>
<feature type="compositionally biased region" description="Polar residues" evidence="1">
    <location>
        <begin position="492"/>
        <end position="506"/>
    </location>
</feature>
<feature type="region of interest" description="Disordered" evidence="1">
    <location>
        <begin position="780"/>
        <end position="800"/>
    </location>
</feature>
<gene>
    <name evidence="2" type="ORF">F503_06042</name>
</gene>
<dbReference type="Proteomes" id="UP000016923">
    <property type="component" value="Unassembled WGS sequence"/>
</dbReference>
<dbReference type="OrthoDB" id="4851482at2759"/>
<feature type="region of interest" description="Disordered" evidence="1">
    <location>
        <begin position="558"/>
        <end position="585"/>
    </location>
</feature>
<dbReference type="eggNOG" id="ENOG502SYDX">
    <property type="taxonomic scope" value="Eukaryota"/>
</dbReference>
<evidence type="ECO:0000313" key="3">
    <source>
        <dbReference type="Proteomes" id="UP000016923"/>
    </source>
</evidence>
<dbReference type="VEuPathDB" id="FungiDB:F503_06042"/>
<feature type="region of interest" description="Disordered" evidence="1">
    <location>
        <begin position="200"/>
        <end position="240"/>
    </location>
</feature>
<keyword evidence="3" id="KW-1185">Reference proteome</keyword>
<feature type="compositionally biased region" description="Basic and acidic residues" evidence="1">
    <location>
        <begin position="422"/>
        <end position="433"/>
    </location>
</feature>
<dbReference type="EMBL" id="KE148146">
    <property type="protein sequence ID" value="EPE10947.1"/>
    <property type="molecule type" value="Genomic_DNA"/>
</dbReference>
<evidence type="ECO:0000313" key="2">
    <source>
        <dbReference type="EMBL" id="EPE10947.1"/>
    </source>
</evidence>
<feature type="compositionally biased region" description="Polar residues" evidence="1">
    <location>
        <begin position="215"/>
        <end position="224"/>
    </location>
</feature>
<proteinExistence type="predicted"/>